<keyword evidence="2" id="KW-0472">Membrane</keyword>
<keyword evidence="2" id="KW-1133">Transmembrane helix</keyword>
<keyword evidence="5" id="KW-1185">Reference proteome</keyword>
<dbReference type="PANTHER" id="PTHR40763:SF4">
    <property type="entry name" value="DUF1707 DOMAIN-CONTAINING PROTEIN"/>
    <property type="match status" value="1"/>
</dbReference>
<sequence length="142" mass="15921">MMDDDQLRISDAERERAAADLAEHYTQGRLSTEEHAERSDRVWAARTKGDLLPIFRDLPGPYGPPREAEPWARPTERAHWSTGPRPCAGRRDASAPVVVVLVVLLGITVAMHVPVFLAGLLVVAFVLSRHRRRAMWGRPSPR</sequence>
<protein>
    <submittedName>
        <fullName evidence="4">DUF1707 domain-containing protein</fullName>
    </submittedName>
</protein>
<dbReference type="Pfam" id="PF08044">
    <property type="entry name" value="DUF1707"/>
    <property type="match status" value="1"/>
</dbReference>
<feature type="domain" description="DUF1707" evidence="3">
    <location>
        <begin position="7"/>
        <end position="59"/>
    </location>
</feature>
<name>A0A4V1Y051_9ACTN</name>
<comment type="caution">
    <text evidence="4">The sequence shown here is derived from an EMBL/GenBank/DDBJ whole genome shotgun (WGS) entry which is preliminary data.</text>
</comment>
<proteinExistence type="predicted"/>
<dbReference type="Proteomes" id="UP000295198">
    <property type="component" value="Unassembled WGS sequence"/>
</dbReference>
<feature type="compositionally biased region" description="Basic and acidic residues" evidence="1">
    <location>
        <begin position="66"/>
        <end position="79"/>
    </location>
</feature>
<evidence type="ECO:0000256" key="2">
    <source>
        <dbReference type="SAM" id="Phobius"/>
    </source>
</evidence>
<dbReference type="OrthoDB" id="3534574at2"/>
<keyword evidence="2" id="KW-0812">Transmembrane</keyword>
<evidence type="ECO:0000256" key="1">
    <source>
        <dbReference type="SAM" id="MobiDB-lite"/>
    </source>
</evidence>
<accession>A0A4V1Y051</accession>
<evidence type="ECO:0000313" key="5">
    <source>
        <dbReference type="Proteomes" id="UP000295198"/>
    </source>
</evidence>
<dbReference type="EMBL" id="SDKM01000001">
    <property type="protein sequence ID" value="RYP89029.1"/>
    <property type="molecule type" value="Genomic_DNA"/>
</dbReference>
<evidence type="ECO:0000313" key="4">
    <source>
        <dbReference type="EMBL" id="RYP89029.1"/>
    </source>
</evidence>
<organism evidence="4 5">
    <name type="scientific">Nocardioides guangzhouensis</name>
    <dbReference type="NCBI Taxonomy" id="2497878"/>
    <lineage>
        <taxon>Bacteria</taxon>
        <taxon>Bacillati</taxon>
        <taxon>Actinomycetota</taxon>
        <taxon>Actinomycetes</taxon>
        <taxon>Propionibacteriales</taxon>
        <taxon>Nocardioidaceae</taxon>
        <taxon>Nocardioides</taxon>
    </lineage>
</organism>
<dbReference type="AlphaFoldDB" id="A0A4V1Y051"/>
<feature type="transmembrane region" description="Helical" evidence="2">
    <location>
        <begin position="98"/>
        <end position="127"/>
    </location>
</feature>
<feature type="region of interest" description="Disordered" evidence="1">
    <location>
        <begin position="58"/>
        <end position="88"/>
    </location>
</feature>
<gene>
    <name evidence="4" type="ORF">EKO23_00955</name>
</gene>
<dbReference type="InterPro" id="IPR012551">
    <property type="entry name" value="DUF1707_SHOCT-like"/>
</dbReference>
<dbReference type="PANTHER" id="PTHR40763">
    <property type="entry name" value="MEMBRANE PROTEIN-RELATED"/>
    <property type="match status" value="1"/>
</dbReference>
<reference evidence="4 5" key="1">
    <citation type="submission" date="2019-01" db="EMBL/GenBank/DDBJ databases">
        <title>Nocardioides guangzhouensis sp. nov., an actinobacterium isolated from soil.</title>
        <authorList>
            <person name="Fu Y."/>
            <person name="Cai Y."/>
            <person name="Lin Z."/>
            <person name="Chen P."/>
        </authorList>
    </citation>
    <scope>NUCLEOTIDE SEQUENCE [LARGE SCALE GENOMIC DNA]</scope>
    <source>
        <strain evidence="4 5">130</strain>
    </source>
</reference>
<evidence type="ECO:0000259" key="3">
    <source>
        <dbReference type="Pfam" id="PF08044"/>
    </source>
</evidence>